<gene>
    <name evidence="4" type="ORF">A2J79_004152</name>
    <name evidence="3" type="ORF">BG944_004909</name>
    <name evidence="2" type="ORF">CTR35_005297</name>
    <name evidence="17" type="ORF">D4N09_22935</name>
    <name evidence="5" type="ORF">EN85_001759</name>
    <name evidence="1" type="ORF">FIJ20_25345</name>
    <name evidence="9" type="ORF">GQM21_02565</name>
    <name evidence="6" type="ORF">HEP34_005086</name>
    <name evidence="7" type="ORF">HKA49_005094</name>
    <name evidence="8" type="ORF">HLZ39_23600</name>
    <name evidence="10" type="ORF">JNP96_13730</name>
    <name evidence="11" type="ORF">NCTC10082_00892</name>
    <name evidence="12" type="ORF">NCTC10082_05012</name>
    <name evidence="13" type="ORF">NCTC10082_05279</name>
    <name evidence="16" type="ORF">NCTC8179_01841</name>
    <name evidence="14" type="ORF">NCTC8622_03259</name>
    <name evidence="15" type="ORF">NCTC9117_03220</name>
</gene>
<dbReference type="EMBL" id="AATJKW010000009">
    <property type="protein sequence ID" value="EFL9836794.1"/>
    <property type="molecule type" value="Genomic_DNA"/>
</dbReference>
<dbReference type="EMBL" id="UGDC01000003">
    <property type="protein sequence ID" value="STJ80592.1"/>
    <property type="molecule type" value="Genomic_DNA"/>
</dbReference>
<evidence type="ECO:0000313" key="25">
    <source>
        <dbReference type="Proteomes" id="UP000519859"/>
    </source>
</evidence>
<dbReference type="Proteomes" id="UP000519859">
    <property type="component" value="Unassembled WGS sequence"/>
</dbReference>
<evidence type="ECO:0000313" key="22">
    <source>
        <dbReference type="Proteomes" id="UP000460654"/>
    </source>
</evidence>
<evidence type="ECO:0000313" key="9">
    <source>
        <dbReference type="EMBL" id="MWK96097.1"/>
    </source>
</evidence>
<dbReference type="EMBL" id="UFZA01000001">
    <property type="protein sequence ID" value="STE02590.1"/>
    <property type="molecule type" value="Genomic_DNA"/>
</dbReference>
<dbReference type="EMBL" id="DABGKQ010000071">
    <property type="protein sequence ID" value="HAJ5807440.1"/>
    <property type="molecule type" value="Genomic_DNA"/>
</dbReference>
<sequence>MAIKGLEQAVENLSRISKTAVPGAAAMAINRVASSAISQSASQVARETKVRRKLVKERARLKRATVKNPQARIKVNRGDLPVIKLGNARVVLSRRRRRKKGQRSSLKGGGSVLVVGNRRIPGAFIQQLKNGRWHVMQRVAGKNRYPIDVVKIPMAVPLTTAFKQNIERIRRERLPKELGYALQHQLRMVIKR</sequence>
<dbReference type="InterPro" id="IPR010633">
    <property type="entry name" value="Phage_lambda_GpZ"/>
</dbReference>
<reference evidence="9 23" key="6">
    <citation type="submission" date="2019-12" db="EMBL/GenBank/DDBJ databases">
        <title>Enteriobacteria Tanzani isolates_10432.</title>
        <authorList>
            <person name="Subbiah M."/>
            <person name="Call D."/>
        </authorList>
    </citation>
    <scope>NUCLEOTIDE SEQUENCE [LARGE SCALE GENOMIC DNA]</scope>
    <source>
        <strain evidence="9 23">10432wG8</strain>
    </source>
</reference>
<evidence type="ECO:0000313" key="24">
    <source>
        <dbReference type="Proteomes" id="UP000519182"/>
    </source>
</evidence>
<dbReference type="EMBL" id="AATCLQ010000042">
    <property type="protein sequence ID" value="EFJ6483746.1"/>
    <property type="molecule type" value="Genomic_DNA"/>
</dbReference>
<evidence type="ECO:0000313" key="4">
    <source>
        <dbReference type="EMBL" id="EFJ6483746.1"/>
    </source>
</evidence>
<dbReference type="Pfam" id="PF06763">
    <property type="entry name" value="Minor_tail_Z"/>
    <property type="match status" value="1"/>
</dbReference>
<reference evidence="6 24" key="9">
    <citation type="submission" date="2020-04" db="EMBL/GenBank/DDBJ databases">
        <authorList>
            <consortium name="GenomeTrakr network: Whole genome sequencing for foodborne pathogen traceback"/>
        </authorList>
    </citation>
    <scope>NUCLEOTIDE SEQUENCE [LARGE SCALE GENOMIC DNA]</scope>
    <source>
        <strain evidence="5 28">AZ-TG73583</strain>
        <strain evidence="6 24">PSU-2464</strain>
    </source>
</reference>
<dbReference type="Proteomes" id="UP000842519">
    <property type="component" value="Unassembled WGS sequence"/>
</dbReference>
<evidence type="ECO:0000313" key="23">
    <source>
        <dbReference type="Proteomes" id="UP000462271"/>
    </source>
</evidence>
<dbReference type="Proteomes" id="UP000254079">
    <property type="component" value="Unassembled WGS sequence"/>
</dbReference>
<accession>A0A066R9D3</accession>
<dbReference type="Proteomes" id="UP000255164">
    <property type="component" value="Unassembled WGS sequence"/>
</dbReference>
<reference evidence="1 25" key="4">
    <citation type="submission" date="2019-06" db="EMBL/GenBank/DDBJ databases">
        <authorList>
            <consortium name="NARMS: The National Antimicrobial Resistance Monitoring System"/>
        </authorList>
    </citation>
    <scope>NUCLEOTIDE SEQUENCE [LARGE SCALE GENOMIC DNA]</scope>
    <source>
        <strain evidence="2 27">FSIS11705178</strain>
        <strain evidence="1 25">FSIS11921886</strain>
    </source>
</reference>
<reference evidence="4" key="7">
    <citation type="submission" date="2020-02" db="EMBL/GenBank/DDBJ databases">
        <authorList>
            <person name="Ashton P.M."/>
            <person name="Dallman T."/>
            <person name="Nair S."/>
            <person name="De Pinna E."/>
            <person name="Peters T."/>
            <person name="Grant K."/>
        </authorList>
    </citation>
    <scope>NUCLEOTIDE SEQUENCE</scope>
    <source>
        <strain evidence="4">93335</strain>
    </source>
</reference>
<reference evidence="18 19" key="2">
    <citation type="submission" date="2018-06" db="EMBL/GenBank/DDBJ databases">
        <authorList>
            <consortium name="Pathogen Informatics"/>
            <person name="Doyle S."/>
        </authorList>
    </citation>
    <scope>NUCLEOTIDE SEQUENCE [LARGE SCALE GENOMIC DNA]</scope>
    <source>
        <strain evidence="11 20">NCTC10082</strain>
        <strain evidence="16 21">NCTC8179</strain>
        <strain evidence="14 18">NCTC8622</strain>
        <strain evidence="15 19">NCTC9117</strain>
    </source>
</reference>
<dbReference type="Proteomes" id="UP000462271">
    <property type="component" value="Unassembled WGS sequence"/>
</dbReference>
<evidence type="ECO:0000313" key="30">
    <source>
        <dbReference type="Proteomes" id="UP000842519"/>
    </source>
</evidence>
<evidence type="ECO:0000313" key="3">
    <source>
        <dbReference type="EMBL" id="EFI0215620.1"/>
    </source>
</evidence>
<evidence type="ECO:0000313" key="21">
    <source>
        <dbReference type="Proteomes" id="UP000255543"/>
    </source>
</evidence>
<evidence type="ECO:0000313" key="16">
    <source>
        <dbReference type="EMBL" id="STK68611.1"/>
    </source>
</evidence>
<reference evidence="29 30" key="1">
    <citation type="journal article" date="2018" name="Genome Biol.">
        <title>SKESA: strategic k-mer extension for scrupulous assemblies.</title>
        <authorList>
            <person name="Souvorov A."/>
            <person name="Agarwala R."/>
            <person name="Lipman D.J."/>
        </authorList>
    </citation>
    <scope>NUCLEOTIDE SEQUENCE [LARGE SCALE GENOMIC DNA]</scope>
    <source>
        <strain evidence="8">Ecoli[ST-405]</strain>
        <strain evidence="30">ecoli[ST-405]</strain>
        <strain evidence="7 29">TW14994</strain>
    </source>
</reference>
<evidence type="ECO:0000313" key="17">
    <source>
        <dbReference type="EMBL" id="TXU30749.1"/>
    </source>
</evidence>
<dbReference type="RefSeq" id="WP_000975070.1">
    <property type="nucleotide sequence ID" value="NZ_AP022003.1"/>
</dbReference>
<reference evidence="10" key="10">
    <citation type="submission" date="2021-02" db="EMBL/GenBank/DDBJ databases">
        <title>Co-localization of colistin and carbapenem -resistance genes on a novel transferable IncHI2 plasmid in Escherichia coli from chicken-origin.</title>
        <authorList>
            <person name="Hoffmann M."/>
            <person name="Balkey M."/>
            <person name="Ronco T."/>
            <person name="Hendriksen R.S."/>
        </authorList>
    </citation>
    <scope>NUCLEOTIDE SEQUENCE</scope>
    <source>
        <strain evidence="10">CFSAN083829</strain>
    </source>
</reference>
<evidence type="ECO:0000313" key="2">
    <source>
        <dbReference type="EMBL" id="EFC3527964.1"/>
    </source>
</evidence>
<evidence type="ECO:0000313" key="13">
    <source>
        <dbReference type="EMBL" id="STE74079.1"/>
    </source>
</evidence>
<reference evidence="17 22" key="3">
    <citation type="submission" date="2018-09" db="EMBL/GenBank/DDBJ databases">
        <title>Persistent metagenomic signatures of early life antibiotic treatment in the infant gut microbiota and resistome.</title>
        <authorList>
            <person name="Gasparrini A.J."/>
        </authorList>
    </citation>
    <scope>NUCLEOTIDE SEQUENCE [LARGE SCALE GENOMIC DNA]</scope>
    <source>
        <strain evidence="17 22">T0181B.E-10</strain>
    </source>
</reference>
<protein>
    <submittedName>
        <fullName evidence="11">Minor tail protein Z (GpZ)</fullName>
    </submittedName>
    <submittedName>
        <fullName evidence="1">Phage tail protein</fullName>
    </submittedName>
</protein>
<organism evidence="1 25">
    <name type="scientific">Escherichia coli</name>
    <dbReference type="NCBI Taxonomy" id="562"/>
    <lineage>
        <taxon>Bacteria</taxon>
        <taxon>Pseudomonadati</taxon>
        <taxon>Pseudomonadota</taxon>
        <taxon>Gammaproteobacteria</taxon>
        <taxon>Enterobacterales</taxon>
        <taxon>Enterobacteriaceae</taxon>
        <taxon>Escherichia</taxon>
    </lineage>
</organism>
<dbReference type="Proteomes" id="UP000538406">
    <property type="component" value="Unassembled WGS sequence"/>
</dbReference>
<evidence type="ECO:0000313" key="18">
    <source>
        <dbReference type="Proteomes" id="UP000254079"/>
    </source>
</evidence>
<dbReference type="EMBL" id="AASDFP010000126">
    <property type="protein sequence ID" value="EFB2195435.1"/>
    <property type="molecule type" value="Genomic_DNA"/>
</dbReference>
<evidence type="ECO:0000313" key="27">
    <source>
        <dbReference type="Proteomes" id="UP000538406"/>
    </source>
</evidence>
<evidence type="ECO:0000313" key="19">
    <source>
        <dbReference type="Proteomes" id="UP000254785"/>
    </source>
</evidence>
<dbReference type="Proteomes" id="UP000711811">
    <property type="component" value="Unassembled WGS sequence"/>
</dbReference>
<dbReference type="EMBL" id="CP070393">
    <property type="protein sequence ID" value="QRZ99903.1"/>
    <property type="molecule type" value="Genomic_DNA"/>
</dbReference>
<dbReference type="Proteomes" id="UP000842385">
    <property type="component" value="Unassembled WGS sequence"/>
</dbReference>
<evidence type="ECO:0000313" key="29">
    <source>
        <dbReference type="Proteomes" id="UP000842385"/>
    </source>
</evidence>
<dbReference type="AlphaFoldDB" id="A0A066R9D3"/>
<reference evidence="3 26" key="8">
    <citation type="submission" date="2020-02" db="EMBL/GenBank/DDBJ databases">
        <authorList>
            <consortium name="PulseNet: The National Subtyping Network for Foodborne Disease Surveillance"/>
            <person name="Tarr C.L."/>
            <person name="Trees E."/>
            <person name="Katz L.S."/>
            <person name="Carleton-Romer H.A."/>
            <person name="Stroika S."/>
            <person name="Kucerova Z."/>
            <person name="Roache K.F."/>
            <person name="Sabol A.L."/>
            <person name="Besser J."/>
            <person name="Gerner-Smidt P."/>
        </authorList>
    </citation>
    <scope>NUCLEOTIDE SEQUENCE [LARGE SCALE GENOMIC DNA]</scope>
    <source>
        <strain evidence="3 26">2014C-3796</strain>
    </source>
</reference>
<evidence type="ECO:0000313" key="7">
    <source>
        <dbReference type="EMBL" id="HAI8960791.1"/>
    </source>
</evidence>
<evidence type="ECO:0000313" key="26">
    <source>
        <dbReference type="Proteomes" id="UP000521994"/>
    </source>
</evidence>
<name>A0A066R9D3_ECOLX</name>
<evidence type="ECO:0000313" key="10">
    <source>
        <dbReference type="EMBL" id="QRZ99903.1"/>
    </source>
</evidence>
<proteinExistence type="predicted"/>
<dbReference type="EMBL" id="UFZA01000003">
    <property type="protein sequence ID" value="STE73818.1"/>
    <property type="molecule type" value="Genomic_DNA"/>
</dbReference>
<dbReference type="Proteomes" id="UP000255543">
    <property type="component" value="Unassembled WGS sequence"/>
</dbReference>
<dbReference type="Proteomes" id="UP000521994">
    <property type="component" value="Unassembled WGS sequence"/>
</dbReference>
<dbReference type="EMBL" id="DABFUC010000049">
    <property type="protein sequence ID" value="HAI8960791.1"/>
    <property type="molecule type" value="Genomic_DNA"/>
</dbReference>
<evidence type="ECO:0000313" key="15">
    <source>
        <dbReference type="EMBL" id="STJ80592.1"/>
    </source>
</evidence>
<dbReference type="PIRSF" id="PIRSF004395">
    <property type="entry name" value="Tail_Z"/>
    <property type="match status" value="1"/>
</dbReference>
<dbReference type="EMBL" id="WTML01000003">
    <property type="protein sequence ID" value="MWK96097.1"/>
    <property type="molecule type" value="Genomic_DNA"/>
</dbReference>
<dbReference type="EMBL" id="AASXRC010000046">
    <property type="protein sequence ID" value="EFI0215620.1"/>
    <property type="molecule type" value="Genomic_DNA"/>
</dbReference>
<dbReference type="Proteomes" id="UP000663166">
    <property type="component" value="Chromosome"/>
</dbReference>
<evidence type="ECO:0000313" key="28">
    <source>
        <dbReference type="Proteomes" id="UP000543257"/>
    </source>
</evidence>
<evidence type="ECO:0000313" key="14">
    <source>
        <dbReference type="EMBL" id="STI84211.1"/>
    </source>
</evidence>
<evidence type="ECO:0000313" key="20">
    <source>
        <dbReference type="Proteomes" id="UP000255164"/>
    </source>
</evidence>
<dbReference type="EMBL" id="QYOH01000044">
    <property type="protein sequence ID" value="TXU30749.1"/>
    <property type="molecule type" value="Genomic_DNA"/>
</dbReference>
<dbReference type="OMA" id="LMDERMP"/>
<evidence type="ECO:0000313" key="5">
    <source>
        <dbReference type="EMBL" id="EFL9836794.1"/>
    </source>
</evidence>
<evidence type="ECO:0000313" key="1">
    <source>
        <dbReference type="EMBL" id="EFB2195435.1"/>
    </source>
</evidence>
<dbReference type="EMBL" id="AASHPR010000173">
    <property type="protein sequence ID" value="EFC3527964.1"/>
    <property type="molecule type" value="Genomic_DNA"/>
</dbReference>
<evidence type="ECO:0000313" key="6">
    <source>
        <dbReference type="EMBL" id="EFM1448619.1"/>
    </source>
</evidence>
<dbReference type="Proteomes" id="UP000543257">
    <property type="component" value="Unassembled WGS sequence"/>
</dbReference>
<dbReference type="EMBL" id="AATJYL010000095">
    <property type="protein sequence ID" value="EFM1448619.1"/>
    <property type="molecule type" value="Genomic_DNA"/>
</dbReference>
<dbReference type="EMBL" id="UFZA01000004">
    <property type="protein sequence ID" value="STE74079.1"/>
    <property type="molecule type" value="Genomic_DNA"/>
</dbReference>
<dbReference type="Proteomes" id="UP000519182">
    <property type="component" value="Unassembled WGS sequence"/>
</dbReference>
<evidence type="ECO:0000313" key="11">
    <source>
        <dbReference type="EMBL" id="STE02590.1"/>
    </source>
</evidence>
<dbReference type="EMBL" id="UGCP01000002">
    <property type="protein sequence ID" value="STI84211.1"/>
    <property type="molecule type" value="Genomic_DNA"/>
</dbReference>
<evidence type="ECO:0000313" key="8">
    <source>
        <dbReference type="EMBL" id="HAJ5807440.1"/>
    </source>
</evidence>
<reference evidence="8" key="5">
    <citation type="submission" date="2019-11" db="EMBL/GenBank/DDBJ databases">
        <authorList>
            <consortium name="NCBI Pathogen Detection Project"/>
        </authorList>
    </citation>
    <scope>NUCLEOTIDE SEQUENCE</scope>
    <source>
        <strain evidence="8">Ecoli[ST-405]</strain>
        <strain evidence="7">TW14994</strain>
    </source>
</reference>
<dbReference type="EMBL" id="UGEB01000001">
    <property type="protein sequence ID" value="STK68611.1"/>
    <property type="molecule type" value="Genomic_DNA"/>
</dbReference>
<evidence type="ECO:0000313" key="12">
    <source>
        <dbReference type="EMBL" id="STE73818.1"/>
    </source>
</evidence>
<dbReference type="Proteomes" id="UP000254785">
    <property type="component" value="Unassembled WGS sequence"/>
</dbReference>
<dbReference type="Proteomes" id="UP000460654">
    <property type="component" value="Unassembled WGS sequence"/>
</dbReference>
<accession>A0A2I6TC84</accession>